<reference evidence="2 3" key="1">
    <citation type="journal article" date="2015" name="Mol. Biochem. Parasitol.">
        <title>Identification of polymorphic genes for use in assemblage B genotyping assays through comparative genomics of multiple assemblage B Giardia duodenalis isolates.</title>
        <authorList>
            <person name="Wielinga C."/>
            <person name="Thompson R.C."/>
            <person name="Monis P."/>
            <person name="Ryan U."/>
        </authorList>
    </citation>
    <scope>NUCLEOTIDE SEQUENCE [LARGE SCALE GENOMIC DNA]</scope>
    <source>
        <strain evidence="2 3">BAH15c1</strain>
    </source>
</reference>
<dbReference type="EMBL" id="JXTI01000023">
    <property type="protein sequence ID" value="KWX14788.1"/>
    <property type="molecule type" value="Genomic_DNA"/>
</dbReference>
<dbReference type="Proteomes" id="UP000070089">
    <property type="component" value="Unassembled WGS sequence"/>
</dbReference>
<protein>
    <submittedName>
        <fullName evidence="2">Uncharacterized protein</fullName>
    </submittedName>
</protein>
<proteinExistence type="predicted"/>
<sequence length="451" mass="51226">MLFAFGFKNWFMDRENLKVIRQYKKFADLTDRDLQILNWDTRSQLLATLMDGIAPSCKLCRLYYSCSQTILPRRHQAERGVFTYEDYMETMSRGILVELRKLNYSLEHISPEMVRSGSPEAFNEIIRILLQHYNPNMEPPPEATSRRSKKPQAETVHPHDHIFSGAAYEADVETGACGPKEPDAPDTVEDEPQEPKQRPLERRFGRQKPTPARQSAPATSGGKNIAALTQQFEAVTRAIMVDLPTEFKNCLQHLPLPYDLSQEEIEGRRLLYVSARRLCMLKAQIACLEVSLQSYKKGLAEHRDRMDNVLSAVDNLEVACRKALRKVGPDGSLSNDLTVVLNSCQRLRDASEPETLDVDFSLIKKQRSLPAVQELEEQVVRLSADVRTMVDPVRTLFTKDFGLELSPQKANLYEQFHSALTLLEYTTVRLIGERSNLAGIDDTLGEKIGTL</sequence>
<dbReference type="VEuPathDB" id="GiardiaDB:QR46_1215"/>
<feature type="compositionally biased region" description="Basic and acidic residues" evidence="1">
    <location>
        <begin position="193"/>
        <end position="204"/>
    </location>
</feature>
<accession>A0A132NXI8</accession>
<feature type="region of interest" description="Disordered" evidence="1">
    <location>
        <begin position="134"/>
        <end position="157"/>
    </location>
</feature>
<comment type="caution">
    <text evidence="2">The sequence shown here is derived from an EMBL/GenBank/DDBJ whole genome shotgun (WGS) entry which is preliminary data.</text>
</comment>
<evidence type="ECO:0000313" key="3">
    <source>
        <dbReference type="Proteomes" id="UP000070089"/>
    </source>
</evidence>
<name>A0A132NXI8_GIAIN</name>
<feature type="region of interest" description="Disordered" evidence="1">
    <location>
        <begin position="174"/>
        <end position="222"/>
    </location>
</feature>
<evidence type="ECO:0000256" key="1">
    <source>
        <dbReference type="SAM" id="MobiDB-lite"/>
    </source>
</evidence>
<dbReference type="OrthoDB" id="10251570at2759"/>
<dbReference type="AlphaFoldDB" id="A0A132NXI8"/>
<evidence type="ECO:0000313" key="2">
    <source>
        <dbReference type="EMBL" id="KWX14788.1"/>
    </source>
</evidence>
<feature type="compositionally biased region" description="Polar residues" evidence="1">
    <location>
        <begin position="212"/>
        <end position="222"/>
    </location>
</feature>
<organism evidence="2 3">
    <name type="scientific">Giardia duodenalis assemblage B</name>
    <dbReference type="NCBI Taxonomy" id="1394984"/>
    <lineage>
        <taxon>Eukaryota</taxon>
        <taxon>Metamonada</taxon>
        <taxon>Diplomonadida</taxon>
        <taxon>Hexamitidae</taxon>
        <taxon>Giardiinae</taxon>
        <taxon>Giardia</taxon>
    </lineage>
</organism>
<gene>
    <name evidence="2" type="ORF">QR46_1215</name>
</gene>